<name>A0A0F9R0S7_9ZZZZ</name>
<keyword evidence="1" id="KW-0597">Phosphoprotein</keyword>
<accession>A0A0F9R0S7</accession>
<dbReference type="PANTHER" id="PTHR44591:SF3">
    <property type="entry name" value="RESPONSE REGULATORY DOMAIN-CONTAINING PROTEIN"/>
    <property type="match status" value="1"/>
</dbReference>
<feature type="domain" description="Response regulatory" evidence="2">
    <location>
        <begin position="5"/>
        <end position="119"/>
    </location>
</feature>
<proteinExistence type="predicted"/>
<dbReference type="Pfam" id="PF00072">
    <property type="entry name" value="Response_reg"/>
    <property type="match status" value="2"/>
</dbReference>
<evidence type="ECO:0000259" key="2">
    <source>
        <dbReference type="PROSITE" id="PS50110"/>
    </source>
</evidence>
<dbReference type="CDD" id="cd00156">
    <property type="entry name" value="REC"/>
    <property type="match status" value="2"/>
</dbReference>
<sequence>MQNTNILIVDDNINLAKTMTFILKRKGYAITTAKDGLEAIVKVKEKHFDIIFMDIKMPIMNGVETYKEIKKIDTQVVVIMMTAYSVDELIQDALEEGAYGILYKPLDIEKTLSIIDDLNEKEHGGFILLVDDDLGFCITLKNILAKKRYLVGIAHTGEESIIMVQEKPYDIILIDIKLPTINGLETYLRIKKIDPRVVVIIITGYRQETSALVTEAIQKNAYTCLYKPLDVEILLELIDKIIKLKKKESSKNS</sequence>
<dbReference type="GO" id="GO:0000160">
    <property type="term" value="P:phosphorelay signal transduction system"/>
    <property type="evidence" value="ECO:0007669"/>
    <property type="project" value="InterPro"/>
</dbReference>
<evidence type="ECO:0000256" key="1">
    <source>
        <dbReference type="ARBA" id="ARBA00022553"/>
    </source>
</evidence>
<dbReference type="SUPFAM" id="SSF52172">
    <property type="entry name" value="CheY-like"/>
    <property type="match status" value="2"/>
</dbReference>
<feature type="domain" description="Response regulatory" evidence="2">
    <location>
        <begin position="126"/>
        <end position="242"/>
    </location>
</feature>
<organism evidence="3">
    <name type="scientific">marine sediment metagenome</name>
    <dbReference type="NCBI Taxonomy" id="412755"/>
    <lineage>
        <taxon>unclassified sequences</taxon>
        <taxon>metagenomes</taxon>
        <taxon>ecological metagenomes</taxon>
    </lineage>
</organism>
<evidence type="ECO:0000313" key="3">
    <source>
        <dbReference type="EMBL" id="KKN18916.1"/>
    </source>
</evidence>
<dbReference type="InterPro" id="IPR001789">
    <property type="entry name" value="Sig_transdc_resp-reg_receiver"/>
</dbReference>
<protein>
    <recommendedName>
        <fullName evidence="2">Response regulatory domain-containing protein</fullName>
    </recommendedName>
</protein>
<dbReference type="InterPro" id="IPR011006">
    <property type="entry name" value="CheY-like_superfamily"/>
</dbReference>
<comment type="caution">
    <text evidence="3">The sequence shown here is derived from an EMBL/GenBank/DDBJ whole genome shotgun (WGS) entry which is preliminary data.</text>
</comment>
<dbReference type="PANTHER" id="PTHR44591">
    <property type="entry name" value="STRESS RESPONSE REGULATOR PROTEIN 1"/>
    <property type="match status" value="1"/>
</dbReference>
<dbReference type="PROSITE" id="PS50110">
    <property type="entry name" value="RESPONSE_REGULATORY"/>
    <property type="match status" value="2"/>
</dbReference>
<dbReference type="EMBL" id="LAZR01003383">
    <property type="protein sequence ID" value="KKN18916.1"/>
    <property type="molecule type" value="Genomic_DNA"/>
</dbReference>
<dbReference type="InterPro" id="IPR050595">
    <property type="entry name" value="Bact_response_regulator"/>
</dbReference>
<dbReference type="AlphaFoldDB" id="A0A0F9R0S7"/>
<dbReference type="Gene3D" id="3.40.50.2300">
    <property type="match status" value="2"/>
</dbReference>
<reference evidence="3" key="1">
    <citation type="journal article" date="2015" name="Nature">
        <title>Complex archaea that bridge the gap between prokaryotes and eukaryotes.</title>
        <authorList>
            <person name="Spang A."/>
            <person name="Saw J.H."/>
            <person name="Jorgensen S.L."/>
            <person name="Zaremba-Niedzwiedzka K."/>
            <person name="Martijn J."/>
            <person name="Lind A.E."/>
            <person name="van Eijk R."/>
            <person name="Schleper C."/>
            <person name="Guy L."/>
            <person name="Ettema T.J."/>
        </authorList>
    </citation>
    <scope>NUCLEOTIDE SEQUENCE</scope>
</reference>
<dbReference type="SMART" id="SM00448">
    <property type="entry name" value="REC"/>
    <property type="match status" value="2"/>
</dbReference>
<gene>
    <name evidence="3" type="ORF">LCGC14_0950950</name>
</gene>